<dbReference type="OrthoDB" id="9813910at2"/>
<reference evidence="2 3" key="1">
    <citation type="submission" date="2017-11" db="EMBL/GenBank/DDBJ databases">
        <title>Rhodohalobacter 15182 sp. nov., isolated from a salt lake.</title>
        <authorList>
            <person name="Han S."/>
        </authorList>
    </citation>
    <scope>NUCLEOTIDE SEQUENCE [LARGE SCALE GENOMIC DNA]</scope>
    <source>
        <strain evidence="2 3">15182</strain>
    </source>
</reference>
<dbReference type="EMBL" id="PISP01000001">
    <property type="protein sequence ID" value="PKD44097.1"/>
    <property type="molecule type" value="Genomic_DNA"/>
</dbReference>
<gene>
    <name evidence="2" type="ORF">CWD77_01090</name>
</gene>
<evidence type="ECO:0008006" key="4">
    <source>
        <dbReference type="Google" id="ProtNLM"/>
    </source>
</evidence>
<evidence type="ECO:0000313" key="3">
    <source>
        <dbReference type="Proteomes" id="UP000233398"/>
    </source>
</evidence>
<name>A0A2N0VIS5_9BACT</name>
<feature type="signal peptide" evidence="1">
    <location>
        <begin position="1"/>
        <end position="19"/>
    </location>
</feature>
<organism evidence="2 3">
    <name type="scientific">Rhodohalobacter barkolensis</name>
    <dbReference type="NCBI Taxonomy" id="2053187"/>
    <lineage>
        <taxon>Bacteria</taxon>
        <taxon>Pseudomonadati</taxon>
        <taxon>Balneolota</taxon>
        <taxon>Balneolia</taxon>
        <taxon>Balneolales</taxon>
        <taxon>Balneolaceae</taxon>
        <taxon>Rhodohalobacter</taxon>
    </lineage>
</organism>
<dbReference type="AlphaFoldDB" id="A0A2N0VIS5"/>
<evidence type="ECO:0000256" key="1">
    <source>
        <dbReference type="SAM" id="SignalP"/>
    </source>
</evidence>
<dbReference type="RefSeq" id="WP_101071378.1">
    <property type="nucleotide sequence ID" value="NZ_PISP01000001.1"/>
</dbReference>
<comment type="caution">
    <text evidence="2">The sequence shown here is derived from an EMBL/GenBank/DDBJ whole genome shotgun (WGS) entry which is preliminary data.</text>
</comment>
<accession>A0A2N0VIS5</accession>
<keyword evidence="1" id="KW-0732">Signal</keyword>
<dbReference type="Proteomes" id="UP000233398">
    <property type="component" value="Unassembled WGS sequence"/>
</dbReference>
<protein>
    <recommendedName>
        <fullName evidence="4">DUF5683 domain-containing protein</fullName>
    </recommendedName>
</protein>
<sequence>MIRFTAVLIFLLLPLSVHSQQVERTGNPGEQVITSTQELNKFDLVDPAFTTRFNSADDYSISGSFQSKPGLAFFSSAIVPGSAQAFNRNWIRAGFFAAVEATAIVLAIDFHNRGSRVENSYERNADQNWSVVQYAQWLVEYHDVHNINNPYIEDLRNEVSGLDPAFDTDIDWSAVDINVLRNSERNTRYFTTDDLSANRFSHTLPAYGSQQYYELIAKYYQYQAGWRDYHDFHDQLGHTGESYNQRYLFDRNGAYASPLFWQFADDAERFNDLYRTSRSFKMVLLVNHVASAFDALFTVQLKQNRVEATPSIVPGRQISMTVRF</sequence>
<keyword evidence="3" id="KW-1185">Reference proteome</keyword>
<proteinExistence type="predicted"/>
<evidence type="ECO:0000313" key="2">
    <source>
        <dbReference type="EMBL" id="PKD44097.1"/>
    </source>
</evidence>
<feature type="chain" id="PRO_5014644560" description="DUF5683 domain-containing protein" evidence="1">
    <location>
        <begin position="20"/>
        <end position="324"/>
    </location>
</feature>